<protein>
    <submittedName>
        <fullName evidence="1">Uncharacterized protein</fullName>
    </submittedName>
</protein>
<dbReference type="AlphaFoldDB" id="A0AAV6UZF2"/>
<name>A0AAV6UZF2_9ARAC</name>
<proteinExistence type="predicted"/>
<dbReference type="Proteomes" id="UP000827092">
    <property type="component" value="Unassembled WGS sequence"/>
</dbReference>
<evidence type="ECO:0000313" key="1">
    <source>
        <dbReference type="EMBL" id="KAG8189054.1"/>
    </source>
</evidence>
<comment type="caution">
    <text evidence="1">The sequence shown here is derived from an EMBL/GenBank/DDBJ whole genome shotgun (WGS) entry which is preliminary data.</text>
</comment>
<evidence type="ECO:0000313" key="2">
    <source>
        <dbReference type="Proteomes" id="UP000827092"/>
    </source>
</evidence>
<keyword evidence="2" id="KW-1185">Reference proteome</keyword>
<reference evidence="1 2" key="1">
    <citation type="journal article" date="2022" name="Nat. Ecol. Evol.">
        <title>A masculinizing supergene underlies an exaggerated male reproductive morph in a spider.</title>
        <authorList>
            <person name="Hendrickx F."/>
            <person name="De Corte Z."/>
            <person name="Sonet G."/>
            <person name="Van Belleghem S.M."/>
            <person name="Kostlbacher S."/>
            <person name="Vangestel C."/>
        </authorList>
    </citation>
    <scope>NUCLEOTIDE SEQUENCE [LARGE SCALE GENOMIC DNA]</scope>
    <source>
        <strain evidence="1">W744_W776</strain>
    </source>
</reference>
<accession>A0AAV6UZF2</accession>
<organism evidence="1 2">
    <name type="scientific">Oedothorax gibbosus</name>
    <dbReference type="NCBI Taxonomy" id="931172"/>
    <lineage>
        <taxon>Eukaryota</taxon>
        <taxon>Metazoa</taxon>
        <taxon>Ecdysozoa</taxon>
        <taxon>Arthropoda</taxon>
        <taxon>Chelicerata</taxon>
        <taxon>Arachnida</taxon>
        <taxon>Araneae</taxon>
        <taxon>Araneomorphae</taxon>
        <taxon>Entelegynae</taxon>
        <taxon>Araneoidea</taxon>
        <taxon>Linyphiidae</taxon>
        <taxon>Erigoninae</taxon>
        <taxon>Oedothorax</taxon>
    </lineage>
</organism>
<dbReference type="EMBL" id="JAFNEN010000222">
    <property type="protein sequence ID" value="KAG8189054.1"/>
    <property type="molecule type" value="Genomic_DNA"/>
</dbReference>
<gene>
    <name evidence="1" type="ORF">JTE90_025486</name>
</gene>
<sequence>MLISSPYYVFCNPKRIIESNRCFPLLRNVSGFRVPLRIWKDEVKAGPTVLASYEGIKTTEEVIAISASQRILRDTNFRKRNLFFDILR</sequence>